<feature type="domain" description="Large ribosomal subunit protein bL9 C-terminal" evidence="8">
    <location>
        <begin position="71"/>
        <end position="151"/>
    </location>
</feature>
<dbReference type="EMBL" id="KX284724">
    <property type="protein sequence ID" value="AOM67374.1"/>
    <property type="molecule type" value="Genomic_DNA"/>
</dbReference>
<dbReference type="SUPFAM" id="SSF55653">
    <property type="entry name" value="Ribosomal protein L9 C-domain"/>
    <property type="match status" value="1"/>
</dbReference>
<protein>
    <recommendedName>
        <fullName evidence="6">50S ribosomal protein L9, chloroplastic</fullName>
    </recommendedName>
</protein>
<evidence type="ECO:0000256" key="1">
    <source>
        <dbReference type="ARBA" id="ARBA00010605"/>
    </source>
</evidence>
<keyword evidence="2" id="KW-0699">rRNA-binding</keyword>
<sequence>MTKKKIRIIIHKTINSKIQQGNIIFVSYGYARNYLIPKQIASLATSSILKQSYKSKKIQDQKSQQQYNSMRNIQHLLEQTNILSLRRKVNQDYRFFGSIISGNIIHKLLKITGIIIDKKQINLVSMRRAGTYMVRIQLSSELTANINIQIMPTYYI</sequence>
<keyword evidence="4 9" id="KW-0689">Ribosomal protein</keyword>
<keyword evidence="3" id="KW-0694">RNA-binding</keyword>
<feature type="domain" description="Ribosomal protein L9" evidence="7">
    <location>
        <begin position="8"/>
        <end position="51"/>
    </location>
</feature>
<dbReference type="PANTHER" id="PTHR21368">
    <property type="entry name" value="50S RIBOSOMAL PROTEIN L9"/>
    <property type="match status" value="1"/>
</dbReference>
<evidence type="ECO:0000256" key="4">
    <source>
        <dbReference type="ARBA" id="ARBA00022980"/>
    </source>
</evidence>
<dbReference type="Pfam" id="PF01281">
    <property type="entry name" value="Ribosomal_L9_N"/>
    <property type="match status" value="1"/>
</dbReference>
<dbReference type="AlphaFoldDB" id="A0A1C9CG74"/>
<dbReference type="GO" id="GO:0019843">
    <property type="term" value="F:rRNA binding"/>
    <property type="evidence" value="ECO:0007669"/>
    <property type="project" value="UniProtKB-KW"/>
</dbReference>
<dbReference type="GO" id="GO:0003735">
    <property type="term" value="F:structural constituent of ribosome"/>
    <property type="evidence" value="ECO:0007669"/>
    <property type="project" value="InterPro"/>
</dbReference>
<dbReference type="InterPro" id="IPR020069">
    <property type="entry name" value="Ribosomal_bL9_C"/>
</dbReference>
<dbReference type="SUPFAM" id="SSF55658">
    <property type="entry name" value="L9 N-domain-like"/>
    <property type="match status" value="1"/>
</dbReference>
<dbReference type="Gene3D" id="3.40.5.10">
    <property type="entry name" value="Ribosomal protein L9, N-terminal domain"/>
    <property type="match status" value="1"/>
</dbReference>
<dbReference type="InterPro" id="IPR000244">
    <property type="entry name" value="Ribosomal_bL9"/>
</dbReference>
<proteinExistence type="inferred from homology"/>
<dbReference type="GeneID" id="29070038"/>
<dbReference type="InterPro" id="IPR036935">
    <property type="entry name" value="Ribosomal_bL9_N_sf"/>
</dbReference>
<organism evidence="9">
    <name type="scientific">Hildenbrandia rubra</name>
    <dbReference type="NCBI Taxonomy" id="31481"/>
    <lineage>
        <taxon>Eukaryota</taxon>
        <taxon>Rhodophyta</taxon>
        <taxon>Florideophyceae</taxon>
        <taxon>Hildenbrandiophycidae</taxon>
        <taxon>Hildenbrandiales</taxon>
        <taxon>Hildenbrandiaceae</taxon>
        <taxon>Hildenbrandia</taxon>
    </lineage>
</organism>
<dbReference type="HAMAP" id="MF_00503">
    <property type="entry name" value="Ribosomal_bL9"/>
    <property type="match status" value="1"/>
</dbReference>
<dbReference type="InterPro" id="IPR036791">
    <property type="entry name" value="Ribosomal_bL9_C_sf"/>
</dbReference>
<evidence type="ECO:0000256" key="3">
    <source>
        <dbReference type="ARBA" id="ARBA00022884"/>
    </source>
</evidence>
<evidence type="ECO:0000259" key="7">
    <source>
        <dbReference type="Pfam" id="PF01281"/>
    </source>
</evidence>
<evidence type="ECO:0000256" key="2">
    <source>
        <dbReference type="ARBA" id="ARBA00022730"/>
    </source>
</evidence>
<keyword evidence="9" id="KW-0934">Plastid</keyword>
<dbReference type="GO" id="GO:1990904">
    <property type="term" value="C:ribonucleoprotein complex"/>
    <property type="evidence" value="ECO:0007669"/>
    <property type="project" value="UniProtKB-KW"/>
</dbReference>
<dbReference type="GO" id="GO:0006412">
    <property type="term" value="P:translation"/>
    <property type="evidence" value="ECO:0007669"/>
    <property type="project" value="InterPro"/>
</dbReference>
<dbReference type="GO" id="GO:0005840">
    <property type="term" value="C:ribosome"/>
    <property type="evidence" value="ECO:0007669"/>
    <property type="project" value="UniProtKB-KW"/>
</dbReference>
<gene>
    <name evidence="9" type="primary">rpl9</name>
    <name evidence="9" type="ORF">Hrub_130</name>
</gene>
<keyword evidence="5" id="KW-0687">Ribonucleoprotein</keyword>
<dbReference type="InterPro" id="IPR009027">
    <property type="entry name" value="Ribosomal_bL9/RNase_H1_N"/>
</dbReference>
<dbReference type="RefSeq" id="YP_009294132.1">
    <property type="nucleotide sequence ID" value="NC_031146.1"/>
</dbReference>
<reference evidence="9" key="1">
    <citation type="journal article" date="2016" name="BMC Biol.">
        <title>Parallel evolution of highly conserved plastid genome architecture in red seaweeds and seed plants.</title>
        <authorList>
            <person name="Lee J."/>
            <person name="Cho C.H."/>
            <person name="Park S.I."/>
            <person name="Choi J.W."/>
            <person name="Song H.S."/>
            <person name="West J.A."/>
            <person name="Bhattacharya D."/>
            <person name="Yoon H.S."/>
        </authorList>
    </citation>
    <scope>NUCLEOTIDE SEQUENCE</scope>
</reference>
<evidence type="ECO:0000256" key="5">
    <source>
        <dbReference type="ARBA" id="ARBA00023274"/>
    </source>
</evidence>
<evidence type="ECO:0000256" key="6">
    <source>
        <dbReference type="ARBA" id="ARBA00035427"/>
    </source>
</evidence>
<evidence type="ECO:0000259" key="8">
    <source>
        <dbReference type="Pfam" id="PF03948"/>
    </source>
</evidence>
<dbReference type="NCBIfam" id="TIGR00158">
    <property type="entry name" value="L9"/>
    <property type="match status" value="1"/>
</dbReference>
<dbReference type="Pfam" id="PF03948">
    <property type="entry name" value="Ribosomal_L9_C"/>
    <property type="match status" value="1"/>
</dbReference>
<geneLocation type="plastid" evidence="9"/>
<dbReference type="Gene3D" id="3.10.430.100">
    <property type="entry name" value="Ribosomal protein L9, C-terminal domain"/>
    <property type="match status" value="1"/>
</dbReference>
<dbReference type="InterPro" id="IPR020070">
    <property type="entry name" value="Ribosomal_bL9_N"/>
</dbReference>
<name>A0A1C9CG74_9FLOR</name>
<dbReference type="InterPro" id="IPR020594">
    <property type="entry name" value="Ribosomal_bL9_bac/chp"/>
</dbReference>
<evidence type="ECO:0000313" key="9">
    <source>
        <dbReference type="EMBL" id="AOM67374.1"/>
    </source>
</evidence>
<accession>A0A1C9CG74</accession>
<comment type="similarity">
    <text evidence="1">Belongs to the bacterial ribosomal protein bL9 family.</text>
</comment>